<keyword evidence="1" id="KW-0472">Membrane</keyword>
<keyword evidence="3" id="KW-1185">Reference proteome</keyword>
<organism evidence="2 3">
    <name type="scientific">Silvanigrella aquatica</name>
    <dbReference type="NCBI Taxonomy" id="1915309"/>
    <lineage>
        <taxon>Bacteria</taxon>
        <taxon>Pseudomonadati</taxon>
        <taxon>Bdellovibrionota</taxon>
        <taxon>Oligoflexia</taxon>
        <taxon>Silvanigrellales</taxon>
        <taxon>Silvanigrellaceae</taxon>
        <taxon>Silvanigrella</taxon>
    </lineage>
</organism>
<keyword evidence="1" id="KW-1133">Transmembrane helix</keyword>
<reference evidence="2 3" key="1">
    <citation type="submission" date="2016-10" db="EMBL/GenBank/DDBJ databases">
        <title>Silvanigrella aquatica sp. nov., isolated from a freshwater lake located in the Black Forest, Germany, description of Silvanigrellaceae fam. nov., Silvanigrellales ord. nov., reclassification of the order Bdellovibrionales in the class Oligoflexia, reclassification of the families Bacteriovoracaceae and Halobacteriovoraceae in the new order Bacteriovoracales ord. nov., and reclassification of the family Pseudobacteriovoracaceae in the order Oligoflexiales.</title>
        <authorList>
            <person name="Hahn M.W."/>
            <person name="Schmidt J."/>
            <person name="Koll U."/>
            <person name="Rohde M."/>
            <person name="Verbag S."/>
            <person name="Pitt A."/>
            <person name="Nakai R."/>
            <person name="Naganuma T."/>
            <person name="Lang E."/>
        </authorList>
    </citation>
    <scope>NUCLEOTIDE SEQUENCE [LARGE SCALE GENOMIC DNA]</scope>
    <source>
        <strain evidence="2 3">MWH-Nonnen-W8red</strain>
        <plasmid evidence="3">Plasmid pnonnen1</plasmid>
    </source>
</reference>
<keyword evidence="1" id="KW-0812">Transmembrane</keyword>
<accession>A0A1L4D4T4</accession>
<evidence type="ECO:0000313" key="2">
    <source>
        <dbReference type="EMBL" id="APJ05214.1"/>
    </source>
</evidence>
<proteinExistence type="predicted"/>
<evidence type="ECO:0000256" key="1">
    <source>
        <dbReference type="SAM" id="Phobius"/>
    </source>
</evidence>
<dbReference type="EMBL" id="CP017835">
    <property type="protein sequence ID" value="APJ05214.1"/>
    <property type="molecule type" value="Genomic_DNA"/>
</dbReference>
<dbReference type="AlphaFoldDB" id="A0A1L4D4T4"/>
<gene>
    <name evidence="2" type="ORF">AXG55_14420</name>
</gene>
<dbReference type="Proteomes" id="UP000184731">
    <property type="component" value="Plasmid pnonnen1"/>
</dbReference>
<protein>
    <submittedName>
        <fullName evidence="2">Uncharacterized protein</fullName>
    </submittedName>
</protein>
<feature type="transmembrane region" description="Helical" evidence="1">
    <location>
        <begin position="29"/>
        <end position="48"/>
    </location>
</feature>
<geneLocation type="plasmid" evidence="3">
    <name>pnonnen1</name>
</geneLocation>
<keyword evidence="2" id="KW-0614">Plasmid</keyword>
<evidence type="ECO:0000313" key="3">
    <source>
        <dbReference type="Proteomes" id="UP000184731"/>
    </source>
</evidence>
<sequence length="119" mass="14389">MNSKIIKFNRLACYFLEDFISPILEIMEIFFYMLIFIFSFTLSLIYIIQKFKISEVILIDFSKYFYSFNYNFGVFICFFCFMFYFKLIKNTVFNNINKYKILDSSISVAASSEKLRLQK</sequence>
<feature type="transmembrane region" description="Helical" evidence="1">
    <location>
        <begin position="68"/>
        <end position="88"/>
    </location>
</feature>
<name>A0A1L4D4T4_9BACT</name>
<dbReference type="KEGG" id="saqi:AXG55_14420"/>